<gene>
    <name evidence="1" type="ORF">GGU10DRAFT_336810</name>
</gene>
<name>A0AA38KTQ7_9AGAR</name>
<proteinExistence type="predicted"/>
<evidence type="ECO:0000313" key="1">
    <source>
        <dbReference type="EMBL" id="KAJ3780882.1"/>
    </source>
</evidence>
<dbReference type="AlphaFoldDB" id="A0AA38KTQ7"/>
<comment type="caution">
    <text evidence="1">The sequence shown here is derived from an EMBL/GenBank/DDBJ whole genome shotgun (WGS) entry which is preliminary data.</text>
</comment>
<protein>
    <submittedName>
        <fullName evidence="1">Uncharacterized protein</fullName>
    </submittedName>
</protein>
<sequence>MPIRVGIALYYVTGQYGAPSYFHWVLVASAANTWAAQPILCLELKRSFMADSYVQSIEYIKVLHSNAFRGVVHLFTTSSLTLDTFQMLVVNNFPASDSGWRFPGAYGPQGWTCATWILQILWRMREDGTWISDRNFEHTYTRILNLGCSHTYLVEMRLRIVSNVNSQRCIGQNIEAFRVNDGLECRADSIFILPKQITMIPNTYIVLALVRGLGFRPPHLKAGSRNHGSILREAKTTIEASVISRAVLLRHGYELGESARKLYQDKAHYYLSEDAVEPLNQLDS</sequence>
<keyword evidence="2" id="KW-1185">Reference proteome</keyword>
<accession>A0AA38KTQ7</accession>
<reference evidence="1" key="1">
    <citation type="submission" date="2022-08" db="EMBL/GenBank/DDBJ databases">
        <authorList>
            <consortium name="DOE Joint Genome Institute"/>
            <person name="Min B."/>
            <person name="Riley R."/>
            <person name="Sierra-Patev S."/>
            <person name="Naranjo-Ortiz M."/>
            <person name="Looney B."/>
            <person name="Konkel Z."/>
            <person name="Slot J.C."/>
            <person name="Sakamoto Y."/>
            <person name="Steenwyk J.L."/>
            <person name="Rokas A."/>
            <person name="Carro J."/>
            <person name="Camarero S."/>
            <person name="Ferreira P."/>
            <person name="Molpeceres G."/>
            <person name="Ruiz-Duenas F.J."/>
            <person name="Serrano A."/>
            <person name="Henrissat B."/>
            <person name="Drula E."/>
            <person name="Hughes K.W."/>
            <person name="Mata J.L."/>
            <person name="Ishikawa N.K."/>
            <person name="Vargas-Isla R."/>
            <person name="Ushijima S."/>
            <person name="Smith C.A."/>
            <person name="Ahrendt S."/>
            <person name="Andreopoulos W."/>
            <person name="He G."/>
            <person name="Labutti K."/>
            <person name="Lipzen A."/>
            <person name="Ng V."/>
            <person name="Sandor L."/>
            <person name="Barry K."/>
            <person name="Martinez A.T."/>
            <person name="Xiao Y."/>
            <person name="Gibbons J.G."/>
            <person name="Terashima K."/>
            <person name="Hibbett D.S."/>
            <person name="Grigoriev I.V."/>
        </authorList>
    </citation>
    <scope>NUCLEOTIDE SEQUENCE</scope>
    <source>
        <strain evidence="1">TFB10291</strain>
    </source>
</reference>
<dbReference type="EMBL" id="MU793635">
    <property type="protein sequence ID" value="KAJ3780882.1"/>
    <property type="molecule type" value="Genomic_DNA"/>
</dbReference>
<dbReference type="Proteomes" id="UP001163798">
    <property type="component" value="Unassembled WGS sequence"/>
</dbReference>
<evidence type="ECO:0000313" key="2">
    <source>
        <dbReference type="Proteomes" id="UP001163798"/>
    </source>
</evidence>
<organism evidence="1 2">
    <name type="scientific">Lentinula aff. detonsa</name>
    <dbReference type="NCBI Taxonomy" id="2804958"/>
    <lineage>
        <taxon>Eukaryota</taxon>
        <taxon>Fungi</taxon>
        <taxon>Dikarya</taxon>
        <taxon>Basidiomycota</taxon>
        <taxon>Agaricomycotina</taxon>
        <taxon>Agaricomycetes</taxon>
        <taxon>Agaricomycetidae</taxon>
        <taxon>Agaricales</taxon>
        <taxon>Marasmiineae</taxon>
        <taxon>Omphalotaceae</taxon>
        <taxon>Lentinula</taxon>
    </lineage>
</organism>